<dbReference type="SUPFAM" id="SSF89562">
    <property type="entry name" value="RraA-like"/>
    <property type="match status" value="1"/>
</dbReference>
<dbReference type="InterPro" id="IPR005493">
    <property type="entry name" value="RraA/RraA-like"/>
</dbReference>
<keyword evidence="6" id="KW-0812">Transmembrane</keyword>
<accession>A0A9J7BRU9</accession>
<dbReference type="CDD" id="cd16841">
    <property type="entry name" value="RraA_family"/>
    <property type="match status" value="1"/>
</dbReference>
<keyword evidence="5" id="KW-0479">Metal-binding</keyword>
<dbReference type="InterPro" id="IPR036704">
    <property type="entry name" value="RraA/RraA-like_sf"/>
</dbReference>
<proteinExistence type="predicted"/>
<dbReference type="Proteomes" id="UP001059380">
    <property type="component" value="Chromosome"/>
</dbReference>
<keyword evidence="5" id="KW-0460">Magnesium</keyword>
<dbReference type="Gene3D" id="3.50.30.40">
    <property type="entry name" value="Ribonuclease E inhibitor RraA/RraA-like"/>
    <property type="match status" value="1"/>
</dbReference>
<feature type="binding site" evidence="5">
    <location>
        <position position="182"/>
    </location>
    <ligand>
        <name>substrate</name>
    </ligand>
</feature>
<name>A0A9J7BRU9_9BACT</name>
<dbReference type="RefSeq" id="WP_260794909.1">
    <property type="nucleotide sequence ID" value="NZ_CP093313.1"/>
</dbReference>
<dbReference type="Pfam" id="PF03737">
    <property type="entry name" value="RraA-like"/>
    <property type="match status" value="1"/>
</dbReference>
<evidence type="ECO:0000256" key="2">
    <source>
        <dbReference type="ARBA" id="ARBA00016549"/>
    </source>
</evidence>
<evidence type="ECO:0000256" key="4">
    <source>
        <dbReference type="ARBA" id="ARBA00030169"/>
    </source>
</evidence>
<gene>
    <name evidence="7" type="ORF">MOP44_05495</name>
</gene>
<keyword evidence="6" id="KW-1133">Transmembrane helix</keyword>
<dbReference type="PANTHER" id="PTHR33254">
    <property type="entry name" value="4-HYDROXY-4-METHYL-2-OXOGLUTARATE ALDOLASE 3-RELATED"/>
    <property type="match status" value="1"/>
</dbReference>
<comment type="cofactor">
    <cofactor evidence="5">
        <name>Mg(2+)</name>
        <dbReference type="ChEBI" id="CHEBI:18420"/>
    </cofactor>
</comment>
<dbReference type="GO" id="GO:0046872">
    <property type="term" value="F:metal ion binding"/>
    <property type="evidence" value="ECO:0007669"/>
    <property type="project" value="UniProtKB-KW"/>
</dbReference>
<keyword evidence="6" id="KW-0472">Membrane</keyword>
<feature type="binding site" evidence="5">
    <location>
        <begin position="160"/>
        <end position="163"/>
    </location>
    <ligand>
        <name>substrate</name>
    </ligand>
</feature>
<dbReference type="EMBL" id="CP093313">
    <property type="protein sequence ID" value="UWZ85392.1"/>
    <property type="molecule type" value="Genomic_DNA"/>
</dbReference>
<feature type="binding site" evidence="5">
    <location>
        <position position="183"/>
    </location>
    <ligand>
        <name>Mg(2+)</name>
        <dbReference type="ChEBI" id="CHEBI:18420"/>
    </ligand>
</feature>
<evidence type="ECO:0000256" key="6">
    <source>
        <dbReference type="SAM" id="Phobius"/>
    </source>
</evidence>
<reference evidence="7" key="1">
    <citation type="submission" date="2021-04" db="EMBL/GenBank/DDBJ databases">
        <title>Phylogenetic analysis of Acidobacteriaceae.</title>
        <authorList>
            <person name="Qiu L."/>
            <person name="Zhang Q."/>
        </authorList>
    </citation>
    <scope>NUCLEOTIDE SEQUENCE</scope>
    <source>
        <strain evidence="7">DSM 25168</strain>
    </source>
</reference>
<comment type="cofactor">
    <cofactor evidence="1">
        <name>a divalent metal cation</name>
        <dbReference type="ChEBI" id="CHEBI:60240"/>
    </cofactor>
</comment>
<dbReference type="KEGG" id="orp:MOP44_05495"/>
<sequence length="282" mass="30380">MKDARQGTATGVTARRAKRFIFSLVFALVTVLVIFPAVASRKARGATHEVGRPVQVGNAQSAAANEHDPATLLQAYRHVEVASVSDAIEQLLGRRMYLSHGMQPLFPSHFAGYAVTVRMEKQENHDPHAVDGMLEAIDRGKKDSVYVMSIEDGADVAGMGGLMGTAMAARDFAGAIIDGAVRDTAYLKKIGFPVYSTGIAPSTLVGHYRCAGSEVPVAIEGVTIRPGDIIAADHDGVVVVPRERAEDILKLAQQLDFKEHSMYPLIEKTRSIEAAVKQFGRL</sequence>
<evidence type="ECO:0000256" key="3">
    <source>
        <dbReference type="ARBA" id="ARBA00029596"/>
    </source>
</evidence>
<keyword evidence="8" id="KW-1185">Reference proteome</keyword>
<dbReference type="AlphaFoldDB" id="A0A9J7BRU9"/>
<organism evidence="7 8">
    <name type="scientific">Occallatibacter riparius</name>
    <dbReference type="NCBI Taxonomy" id="1002689"/>
    <lineage>
        <taxon>Bacteria</taxon>
        <taxon>Pseudomonadati</taxon>
        <taxon>Acidobacteriota</taxon>
        <taxon>Terriglobia</taxon>
        <taxon>Terriglobales</taxon>
        <taxon>Acidobacteriaceae</taxon>
        <taxon>Occallatibacter</taxon>
    </lineage>
</organism>
<evidence type="ECO:0000313" key="7">
    <source>
        <dbReference type="EMBL" id="UWZ85392.1"/>
    </source>
</evidence>
<dbReference type="PANTHER" id="PTHR33254:SF4">
    <property type="entry name" value="4-HYDROXY-4-METHYL-2-OXOGLUTARATE ALDOLASE 3-RELATED"/>
    <property type="match status" value="1"/>
</dbReference>
<evidence type="ECO:0000256" key="5">
    <source>
        <dbReference type="PIRSR" id="PIRSR605493-1"/>
    </source>
</evidence>
<protein>
    <recommendedName>
        <fullName evidence="2">Putative 4-hydroxy-4-methyl-2-oxoglutarate aldolase</fullName>
    </recommendedName>
    <alternativeName>
        <fullName evidence="3">Regulator of ribonuclease activity homolog</fullName>
    </alternativeName>
    <alternativeName>
        <fullName evidence="4">RraA-like protein</fullName>
    </alternativeName>
</protein>
<evidence type="ECO:0000313" key="8">
    <source>
        <dbReference type="Proteomes" id="UP001059380"/>
    </source>
</evidence>
<evidence type="ECO:0000256" key="1">
    <source>
        <dbReference type="ARBA" id="ARBA00001968"/>
    </source>
</evidence>
<feature type="transmembrane region" description="Helical" evidence="6">
    <location>
        <begin position="20"/>
        <end position="39"/>
    </location>
</feature>